<comment type="subcellular location">
    <subcellularLocation>
        <location evidence="1">Cell outer membrane</location>
    </subcellularLocation>
</comment>
<dbReference type="Gene3D" id="1.25.40.390">
    <property type="match status" value="1"/>
</dbReference>
<organism evidence="8 9">
    <name type="scientific">Flavobacterium limi</name>
    <dbReference type="NCBI Taxonomy" id="2045105"/>
    <lineage>
        <taxon>Bacteria</taxon>
        <taxon>Pseudomonadati</taxon>
        <taxon>Bacteroidota</taxon>
        <taxon>Flavobacteriia</taxon>
        <taxon>Flavobacteriales</taxon>
        <taxon>Flavobacteriaceae</taxon>
        <taxon>Flavobacterium</taxon>
    </lineage>
</organism>
<comment type="caution">
    <text evidence="8">The sequence shown here is derived from an EMBL/GenBank/DDBJ whole genome shotgun (WGS) entry which is preliminary data.</text>
</comment>
<keyword evidence="9" id="KW-1185">Reference proteome</keyword>
<dbReference type="EMBL" id="BMKP01000008">
    <property type="protein sequence ID" value="GGF22344.1"/>
    <property type="molecule type" value="Genomic_DNA"/>
</dbReference>
<keyword evidence="4" id="KW-0472">Membrane</keyword>
<evidence type="ECO:0000259" key="7">
    <source>
        <dbReference type="Pfam" id="PF14322"/>
    </source>
</evidence>
<evidence type="ECO:0000313" key="9">
    <source>
        <dbReference type="Proteomes" id="UP000655016"/>
    </source>
</evidence>
<gene>
    <name evidence="8" type="ORF">GCM10011518_34430</name>
</gene>
<dbReference type="Pfam" id="PF14322">
    <property type="entry name" value="SusD-like_3"/>
    <property type="match status" value="1"/>
</dbReference>
<accession>A0ABQ1UM29</accession>
<dbReference type="SUPFAM" id="SSF48452">
    <property type="entry name" value="TPR-like"/>
    <property type="match status" value="1"/>
</dbReference>
<evidence type="ECO:0000259" key="6">
    <source>
        <dbReference type="Pfam" id="PF07980"/>
    </source>
</evidence>
<evidence type="ECO:0000256" key="1">
    <source>
        <dbReference type="ARBA" id="ARBA00004442"/>
    </source>
</evidence>
<comment type="similarity">
    <text evidence="2">Belongs to the SusD family.</text>
</comment>
<feature type="domain" description="SusD-like N-terminal" evidence="7">
    <location>
        <begin position="93"/>
        <end position="220"/>
    </location>
</feature>
<protein>
    <submittedName>
        <fullName evidence="8">Membrane protein</fullName>
    </submittedName>
</protein>
<keyword evidence="5" id="KW-0998">Cell outer membrane</keyword>
<dbReference type="Proteomes" id="UP000655016">
    <property type="component" value="Unassembled WGS sequence"/>
</dbReference>
<name>A0ABQ1UM29_9FLAO</name>
<evidence type="ECO:0000256" key="5">
    <source>
        <dbReference type="ARBA" id="ARBA00023237"/>
    </source>
</evidence>
<dbReference type="Pfam" id="PF07980">
    <property type="entry name" value="SusD_RagB"/>
    <property type="match status" value="1"/>
</dbReference>
<evidence type="ECO:0000313" key="8">
    <source>
        <dbReference type="EMBL" id="GGF22344.1"/>
    </source>
</evidence>
<sequence length="556" mass="62947">MKIKHIFPFFLAICLLSCSDEYLKETPVDFFAADNAFNNYDDFNRTISGLYSRVRSEFYSKDANFPFDYTYGTDLVYDGQPDARRWTPYTSVMQPSGGNKVPETHWTDLYKIVSEANLAISRLQKIELTNEQEIKIEAQARFFRALAYRTLAYLYGGVPLSLTEITSSKFDFVRATKKEVLDQCIIDLKFAAENLKGITEVKDGELHKLAASHLLSEVYLANDMPALAVTEASKVIDDPNTDLMQNRFGTFSSEAGKDVYWDLFRRNNQNRASGNREGLWVIQFETDVLGGGTISSDKIGSFMMERHHAPNIGALTVGGKKPFLYPVSDYTGGRGIGWAISTKYFSNTIWQSDFNNDMRNANHNFVRVFTYNDPAQAAFFGKTISTEAPPAGVTVPGRNFYAYQSKVTTPGDHPTGIYADLAKKTLKGTAGATYTDQYMFRLAETYLLRAEAYLKDGKPDKAAEDINVVRKRANASQIDPSAVTIDYILDERMRELGMEEKRRLTLQRLGLLYDRVTRFNPYYTGIETFHNLWPIPFVEIERNTGAVLEQNTGYVN</sequence>
<keyword evidence="3" id="KW-0732">Signal</keyword>
<proteinExistence type="inferred from homology"/>
<dbReference type="InterPro" id="IPR012944">
    <property type="entry name" value="SusD_RagB_dom"/>
</dbReference>
<evidence type="ECO:0000256" key="2">
    <source>
        <dbReference type="ARBA" id="ARBA00006275"/>
    </source>
</evidence>
<reference evidence="9" key="1">
    <citation type="journal article" date="2019" name="Int. J. Syst. Evol. Microbiol.">
        <title>The Global Catalogue of Microorganisms (GCM) 10K type strain sequencing project: providing services to taxonomists for standard genome sequencing and annotation.</title>
        <authorList>
            <consortium name="The Broad Institute Genomics Platform"/>
            <consortium name="The Broad Institute Genome Sequencing Center for Infectious Disease"/>
            <person name="Wu L."/>
            <person name="Ma J."/>
        </authorList>
    </citation>
    <scope>NUCLEOTIDE SEQUENCE [LARGE SCALE GENOMIC DNA]</scope>
    <source>
        <strain evidence="9">CGMCC 1.16060</strain>
    </source>
</reference>
<dbReference type="RefSeq" id="WP_163395674.1">
    <property type="nucleotide sequence ID" value="NZ_BMKP01000008.1"/>
</dbReference>
<feature type="domain" description="RagB/SusD" evidence="6">
    <location>
        <begin position="328"/>
        <end position="554"/>
    </location>
</feature>
<evidence type="ECO:0000256" key="3">
    <source>
        <dbReference type="ARBA" id="ARBA00022729"/>
    </source>
</evidence>
<dbReference type="InterPro" id="IPR033985">
    <property type="entry name" value="SusD-like_N"/>
</dbReference>
<dbReference type="InterPro" id="IPR011990">
    <property type="entry name" value="TPR-like_helical_dom_sf"/>
</dbReference>
<evidence type="ECO:0000256" key="4">
    <source>
        <dbReference type="ARBA" id="ARBA00023136"/>
    </source>
</evidence>